<keyword evidence="4" id="KW-1185">Reference proteome</keyword>
<name>A0A2W1BVC8_HELAM</name>
<feature type="region of interest" description="Disordered" evidence="1">
    <location>
        <begin position="55"/>
        <end position="76"/>
    </location>
</feature>
<protein>
    <submittedName>
        <fullName evidence="3">Uncharacterized protein</fullName>
    </submittedName>
</protein>
<organism evidence="3 4">
    <name type="scientific">Helicoverpa armigera</name>
    <name type="common">Cotton bollworm</name>
    <name type="synonym">Heliothis armigera</name>
    <dbReference type="NCBI Taxonomy" id="29058"/>
    <lineage>
        <taxon>Eukaryota</taxon>
        <taxon>Metazoa</taxon>
        <taxon>Ecdysozoa</taxon>
        <taxon>Arthropoda</taxon>
        <taxon>Hexapoda</taxon>
        <taxon>Insecta</taxon>
        <taxon>Pterygota</taxon>
        <taxon>Neoptera</taxon>
        <taxon>Endopterygota</taxon>
        <taxon>Lepidoptera</taxon>
        <taxon>Glossata</taxon>
        <taxon>Ditrysia</taxon>
        <taxon>Noctuoidea</taxon>
        <taxon>Noctuidae</taxon>
        <taxon>Heliothinae</taxon>
        <taxon>Helicoverpa</taxon>
    </lineage>
</organism>
<dbReference type="Proteomes" id="UP000249218">
    <property type="component" value="Unassembled WGS sequence"/>
</dbReference>
<evidence type="ECO:0000256" key="2">
    <source>
        <dbReference type="SAM" id="SignalP"/>
    </source>
</evidence>
<reference evidence="3 4" key="1">
    <citation type="journal article" date="2017" name="BMC Biol.">
        <title>Genomic innovations, transcriptional plasticity and gene loss underlying the evolution and divergence of two highly polyphagous and invasive Helicoverpa pest species.</title>
        <authorList>
            <person name="Pearce S.L."/>
            <person name="Clarke D.F."/>
            <person name="East P.D."/>
            <person name="Elfekih S."/>
            <person name="Gordon K.H."/>
            <person name="Jermiin L.S."/>
            <person name="McGaughran A."/>
            <person name="Oakeshott J.G."/>
            <person name="Papanikolaou A."/>
            <person name="Perera O.P."/>
            <person name="Rane R.V."/>
            <person name="Richards S."/>
            <person name="Tay W.T."/>
            <person name="Walsh T.K."/>
            <person name="Anderson A."/>
            <person name="Anderson C.J."/>
            <person name="Asgari S."/>
            <person name="Board P.G."/>
            <person name="Bretschneider A."/>
            <person name="Campbell P.M."/>
            <person name="Chertemps T."/>
            <person name="Christeller J.T."/>
            <person name="Coppin C.W."/>
            <person name="Downes S.J."/>
            <person name="Duan G."/>
            <person name="Farnsworth C.A."/>
            <person name="Good R.T."/>
            <person name="Han L.B."/>
            <person name="Han Y.C."/>
            <person name="Hatje K."/>
            <person name="Horne I."/>
            <person name="Huang Y.P."/>
            <person name="Hughes D.S."/>
            <person name="Jacquin-Joly E."/>
            <person name="James W."/>
            <person name="Jhangiani S."/>
            <person name="Kollmar M."/>
            <person name="Kuwar S.S."/>
            <person name="Li S."/>
            <person name="Liu N.Y."/>
            <person name="Maibeche M.T."/>
            <person name="Miller J.R."/>
            <person name="Montagne N."/>
            <person name="Perry T."/>
            <person name="Qu J."/>
            <person name="Song S.V."/>
            <person name="Sutton G.G."/>
            <person name="Vogel H."/>
            <person name="Walenz B.P."/>
            <person name="Xu W."/>
            <person name="Zhang H.J."/>
            <person name="Zou Z."/>
            <person name="Batterham P."/>
            <person name="Edwards O.R."/>
            <person name="Feyereisen R."/>
            <person name="Gibbs R.A."/>
            <person name="Heckel D.G."/>
            <person name="McGrath A."/>
            <person name="Robin C."/>
            <person name="Scherer S.E."/>
            <person name="Worley K.C."/>
            <person name="Wu Y.D."/>
        </authorList>
    </citation>
    <scope>NUCLEOTIDE SEQUENCE [LARGE SCALE GENOMIC DNA]</scope>
    <source>
        <strain evidence="3">Harm_GR_Male_#8</strain>
        <tissue evidence="3">Whole organism</tissue>
    </source>
</reference>
<dbReference type="EMBL" id="KZ149926">
    <property type="protein sequence ID" value="PZC77584.1"/>
    <property type="molecule type" value="Genomic_DNA"/>
</dbReference>
<evidence type="ECO:0000256" key="1">
    <source>
        <dbReference type="SAM" id="MobiDB-lite"/>
    </source>
</evidence>
<keyword evidence="2" id="KW-0732">Signal</keyword>
<evidence type="ECO:0000313" key="4">
    <source>
        <dbReference type="Proteomes" id="UP000249218"/>
    </source>
</evidence>
<proteinExistence type="predicted"/>
<accession>A0A2W1BVC8</accession>
<evidence type="ECO:0000313" key="3">
    <source>
        <dbReference type="EMBL" id="PZC77584.1"/>
    </source>
</evidence>
<feature type="chain" id="PRO_5015945893" evidence="2">
    <location>
        <begin position="18"/>
        <end position="160"/>
    </location>
</feature>
<feature type="compositionally biased region" description="Acidic residues" evidence="1">
    <location>
        <begin position="61"/>
        <end position="74"/>
    </location>
</feature>
<feature type="signal peptide" evidence="2">
    <location>
        <begin position="1"/>
        <end position="17"/>
    </location>
</feature>
<dbReference type="AlphaFoldDB" id="A0A2W1BVC8"/>
<sequence>MEVITLLVLIALGAAGARNIPSRTDSILFIDDQQTETVLSKILFNRNQLKHLEKEEKGEEAFENISDEDNEDRSDEVVPQGINEVVDDDNSEAASDENRIVFKDEEEDVVLVPEPTTVNESNRDKLTLENRTSFEVKNCPPGKARMGSLCMIIDTTPTKA</sequence>
<gene>
    <name evidence="3" type="primary">HaOG203207</name>
    <name evidence="3" type="ORF">B5X24_HaOG203207</name>
</gene>